<protein>
    <recommendedName>
        <fullName evidence="9">CRISPR-associated endoribonuclease Cas2</fullName>
        <ecNumber evidence="9">3.1.-.-</ecNumber>
    </recommendedName>
</protein>
<comment type="cofactor">
    <cofactor evidence="1 9">
        <name>Mg(2+)</name>
        <dbReference type="ChEBI" id="CHEBI:18420"/>
    </cofactor>
</comment>
<evidence type="ECO:0000256" key="6">
    <source>
        <dbReference type="ARBA" id="ARBA00022801"/>
    </source>
</evidence>
<dbReference type="HAMAP" id="MF_01471">
    <property type="entry name" value="Cas2"/>
    <property type="match status" value="1"/>
</dbReference>
<keyword evidence="5 9" id="KW-0255">Endonuclease</keyword>
<keyword evidence="6 9" id="KW-0378">Hydrolase</keyword>
<dbReference type="GO" id="GO:0016787">
    <property type="term" value="F:hydrolase activity"/>
    <property type="evidence" value="ECO:0007669"/>
    <property type="project" value="UniProtKB-KW"/>
</dbReference>
<dbReference type="EC" id="3.1.-.-" evidence="9"/>
<evidence type="ECO:0000256" key="2">
    <source>
        <dbReference type="ARBA" id="ARBA00009959"/>
    </source>
</evidence>
<comment type="similarity">
    <text evidence="2 9">Belongs to the CRISPR-associated endoribonuclease Cas2 protein family.</text>
</comment>
<dbReference type="GO" id="GO:0004521">
    <property type="term" value="F:RNA endonuclease activity"/>
    <property type="evidence" value="ECO:0007669"/>
    <property type="project" value="InterPro"/>
</dbReference>
<name>A0A7G1G2P3_9BACT</name>
<dbReference type="InterPro" id="IPR019199">
    <property type="entry name" value="Virulence_VapD/CRISPR_Cas2"/>
</dbReference>
<evidence type="ECO:0000256" key="9">
    <source>
        <dbReference type="HAMAP-Rule" id="MF_01471"/>
    </source>
</evidence>
<keyword evidence="7 9" id="KW-0460">Magnesium</keyword>
<keyword evidence="4 9" id="KW-0479">Metal-binding</keyword>
<dbReference type="RefSeq" id="WP_190615660.1">
    <property type="nucleotide sequence ID" value="NZ_AP018712.1"/>
</dbReference>
<evidence type="ECO:0000256" key="7">
    <source>
        <dbReference type="ARBA" id="ARBA00022842"/>
    </source>
</evidence>
<dbReference type="SUPFAM" id="SSF143430">
    <property type="entry name" value="TTP0101/SSO1404-like"/>
    <property type="match status" value="1"/>
</dbReference>
<dbReference type="KEGG" id="ocy:OSSY52_07190"/>
<dbReference type="EMBL" id="AP018712">
    <property type="protein sequence ID" value="BBE30578.1"/>
    <property type="molecule type" value="Genomic_DNA"/>
</dbReference>
<feature type="binding site" evidence="9">
    <location>
        <position position="8"/>
    </location>
    <ligand>
        <name>Mg(2+)</name>
        <dbReference type="ChEBI" id="CHEBI:18420"/>
        <note>catalytic</note>
    </ligand>
</feature>
<dbReference type="GO" id="GO:0051607">
    <property type="term" value="P:defense response to virus"/>
    <property type="evidence" value="ECO:0007669"/>
    <property type="project" value="UniProtKB-UniRule"/>
</dbReference>
<dbReference type="InterPro" id="IPR021127">
    <property type="entry name" value="CRISPR_associated_Cas2"/>
</dbReference>
<dbReference type="Gene3D" id="3.30.70.240">
    <property type="match status" value="1"/>
</dbReference>
<proteinExistence type="inferred from homology"/>
<evidence type="ECO:0000256" key="4">
    <source>
        <dbReference type="ARBA" id="ARBA00022723"/>
    </source>
</evidence>
<dbReference type="GO" id="GO:0043571">
    <property type="term" value="P:maintenance of CRISPR repeat elements"/>
    <property type="evidence" value="ECO:0007669"/>
    <property type="project" value="UniProtKB-UniRule"/>
</dbReference>
<evidence type="ECO:0000256" key="3">
    <source>
        <dbReference type="ARBA" id="ARBA00022722"/>
    </source>
</evidence>
<dbReference type="AlphaFoldDB" id="A0A7G1G2P3"/>
<dbReference type="Proteomes" id="UP000516361">
    <property type="component" value="Chromosome"/>
</dbReference>
<evidence type="ECO:0000256" key="8">
    <source>
        <dbReference type="ARBA" id="ARBA00023118"/>
    </source>
</evidence>
<keyword evidence="11" id="KW-1185">Reference proteome</keyword>
<evidence type="ECO:0000313" key="10">
    <source>
        <dbReference type="EMBL" id="BBE30578.1"/>
    </source>
</evidence>
<organism evidence="10 11">
    <name type="scientific">Tepiditoga spiralis</name>
    <dbReference type="NCBI Taxonomy" id="2108365"/>
    <lineage>
        <taxon>Bacteria</taxon>
        <taxon>Thermotogati</taxon>
        <taxon>Thermotogota</taxon>
        <taxon>Thermotogae</taxon>
        <taxon>Petrotogales</taxon>
        <taxon>Petrotogaceae</taxon>
        <taxon>Tepiditoga</taxon>
    </lineage>
</organism>
<dbReference type="GO" id="GO:0046872">
    <property type="term" value="F:metal ion binding"/>
    <property type="evidence" value="ECO:0007669"/>
    <property type="project" value="UniProtKB-UniRule"/>
</dbReference>
<keyword evidence="3 9" id="KW-0540">Nuclease</keyword>
<dbReference type="PANTHER" id="PTHR34405:SF1">
    <property type="entry name" value="CRISPR-ASSOCIATED ENDORIBONUCLEASE CAS2"/>
    <property type="match status" value="1"/>
</dbReference>
<reference evidence="10 11" key="1">
    <citation type="submission" date="2018-06" db="EMBL/GenBank/DDBJ databases">
        <title>Genome sequencing of Oceanotoga sp. sy52.</title>
        <authorList>
            <person name="Mori K."/>
        </authorList>
    </citation>
    <scope>NUCLEOTIDE SEQUENCE [LARGE SCALE GENOMIC DNA]</scope>
    <source>
        <strain evidence="11">sy52</strain>
    </source>
</reference>
<comment type="function">
    <text evidence="9">CRISPR (clustered regularly interspaced short palindromic repeat), is an adaptive immune system that provides protection against mobile genetic elements (viruses, transposable elements and conjugative plasmids). CRISPR clusters contain sequences complementary to antecedent mobile elements and target invading nucleic acids. CRISPR clusters are transcribed and processed into CRISPR RNA (crRNA). Functions as a ssRNA-specific endoribonuclease. Involved in the integration of spacer DNA into the CRISPR cassette.</text>
</comment>
<keyword evidence="8 9" id="KW-0051">Antiviral defense</keyword>
<evidence type="ECO:0000256" key="1">
    <source>
        <dbReference type="ARBA" id="ARBA00001946"/>
    </source>
</evidence>
<dbReference type="InParanoid" id="A0A7G1G2P3"/>
<dbReference type="PANTHER" id="PTHR34405">
    <property type="entry name" value="CRISPR-ASSOCIATED ENDORIBONUCLEASE CAS2"/>
    <property type="match status" value="1"/>
</dbReference>
<comment type="subunit">
    <text evidence="9">Homodimer, forms a heterotetramer with a Cas1 homodimer.</text>
</comment>
<sequence>MYIVLMYDINTKRVGKVHKIIKQYLNWIQNSVFEGSITEKKFNELKRKLKIIIKENEDSIIYFETLTKKNLTFDITGIEKNKYEKFL</sequence>
<accession>A0A7G1G2P3</accession>
<dbReference type="CDD" id="cd09725">
    <property type="entry name" value="Cas2_I_II_III"/>
    <property type="match status" value="1"/>
</dbReference>
<dbReference type="NCBIfam" id="TIGR01573">
    <property type="entry name" value="cas2"/>
    <property type="match status" value="1"/>
</dbReference>
<dbReference type="Pfam" id="PF09827">
    <property type="entry name" value="CRISPR_Cas2"/>
    <property type="match status" value="1"/>
</dbReference>
<evidence type="ECO:0000256" key="5">
    <source>
        <dbReference type="ARBA" id="ARBA00022759"/>
    </source>
</evidence>
<gene>
    <name evidence="10" type="primary">cas2_2</name>
    <name evidence="9" type="synonym">cas2</name>
    <name evidence="10" type="ORF">OSSY52_07190</name>
</gene>
<evidence type="ECO:0000313" key="11">
    <source>
        <dbReference type="Proteomes" id="UP000516361"/>
    </source>
</evidence>